<dbReference type="Gene3D" id="1.10.30.50">
    <property type="match status" value="1"/>
</dbReference>
<evidence type="ECO:0000313" key="2">
    <source>
        <dbReference type="Proteomes" id="UP001170379"/>
    </source>
</evidence>
<comment type="caution">
    <text evidence="1">The sequence shown here is derived from an EMBL/GenBank/DDBJ whole genome shotgun (WGS) entry which is preliminary data.</text>
</comment>
<keyword evidence="2" id="KW-1185">Reference proteome</keyword>
<evidence type="ECO:0000313" key="1">
    <source>
        <dbReference type="EMBL" id="MDJ1371752.1"/>
    </source>
</evidence>
<dbReference type="Proteomes" id="UP001170379">
    <property type="component" value="Unassembled WGS sequence"/>
</dbReference>
<proteinExistence type="predicted"/>
<evidence type="ECO:0008006" key="3">
    <source>
        <dbReference type="Google" id="ProtNLM"/>
    </source>
</evidence>
<organism evidence="1 2">
    <name type="scientific">Gulosibacter molinativorax</name>
    <dbReference type="NCBI Taxonomy" id="256821"/>
    <lineage>
        <taxon>Bacteria</taxon>
        <taxon>Bacillati</taxon>
        <taxon>Actinomycetota</taxon>
        <taxon>Actinomycetes</taxon>
        <taxon>Micrococcales</taxon>
        <taxon>Microbacteriaceae</taxon>
        <taxon>Gulosibacter</taxon>
    </lineage>
</organism>
<accession>A0ABT7C986</accession>
<reference evidence="1" key="2">
    <citation type="journal article" date="2022" name="Sci. Rep.">
        <title>In silico prediction of the enzymes involved in the degradation of the herbicide molinate by Gulosibacter molinativorax ON4T.</title>
        <authorList>
            <person name="Lopes A.R."/>
            <person name="Bunin E."/>
            <person name="Viana A.T."/>
            <person name="Froufe H."/>
            <person name="Munoz-Merida A."/>
            <person name="Pinho D."/>
            <person name="Figueiredo J."/>
            <person name="Barroso C."/>
            <person name="Vaz-Moreira I."/>
            <person name="Bellanger X."/>
            <person name="Egas C."/>
            <person name="Nunes O.C."/>
        </authorList>
    </citation>
    <scope>NUCLEOTIDE SEQUENCE</scope>
    <source>
        <strain evidence="1">ON4</strain>
    </source>
</reference>
<protein>
    <recommendedName>
        <fullName evidence="3">HNH endonuclease</fullName>
    </recommendedName>
</protein>
<gene>
    <name evidence="1" type="ORF">C7K25_10300</name>
</gene>
<name>A0ABT7C986_9MICO</name>
<sequence length="132" mass="14850">MQYSLRSFLPPTFGSTRIITRACDIDSKPDQIMTREIRNGKGHRAYRRKQAALKRRTARENLPCGWGSDFGCGQPIDTTLPWKDRLAFTADHPVALANGGHLVKQDLVPFHRGCNSRKGDAEELDIELWGAT</sequence>
<dbReference type="RefSeq" id="WP_106486596.1">
    <property type="nucleotide sequence ID" value="NZ_PXVD01000016.1"/>
</dbReference>
<dbReference type="EMBL" id="PXVD01000016">
    <property type="protein sequence ID" value="MDJ1371752.1"/>
    <property type="molecule type" value="Genomic_DNA"/>
</dbReference>
<reference evidence="1" key="1">
    <citation type="submission" date="2018-03" db="EMBL/GenBank/DDBJ databases">
        <authorList>
            <person name="Nunes O.C."/>
            <person name="Lopes A.R."/>
            <person name="Froufe H."/>
            <person name="Munoz-Merida A."/>
            <person name="Barroso C."/>
            <person name="Egas C."/>
        </authorList>
    </citation>
    <scope>NUCLEOTIDE SEQUENCE</scope>
    <source>
        <strain evidence="1">ON4</strain>
    </source>
</reference>